<organism evidence="1 2">
    <name type="scientific">Thermobifida halotolerans</name>
    <dbReference type="NCBI Taxonomy" id="483545"/>
    <lineage>
        <taxon>Bacteria</taxon>
        <taxon>Bacillati</taxon>
        <taxon>Actinomycetota</taxon>
        <taxon>Actinomycetes</taxon>
        <taxon>Streptosporangiales</taxon>
        <taxon>Nocardiopsidaceae</taxon>
        <taxon>Thermobifida</taxon>
    </lineage>
</organism>
<reference evidence="1" key="1">
    <citation type="submission" date="2020-10" db="EMBL/GenBank/DDBJ databases">
        <title>De novo genome project of the cellulose decomposer Thermobifida halotolerans type strain.</title>
        <authorList>
            <person name="Nagy I."/>
            <person name="Horvath B."/>
            <person name="Kukolya J."/>
            <person name="Nagy I."/>
            <person name="Orsini M."/>
        </authorList>
    </citation>
    <scope>NUCLEOTIDE SEQUENCE</scope>
    <source>
        <strain evidence="1">DSM 44931</strain>
    </source>
</reference>
<accession>A0A399G6L7</accession>
<evidence type="ECO:0000313" key="2">
    <source>
        <dbReference type="Proteomes" id="UP000265719"/>
    </source>
</evidence>
<keyword evidence="2" id="KW-1185">Reference proteome</keyword>
<name>A0A399G6L7_9ACTN</name>
<evidence type="ECO:0000313" key="1">
    <source>
        <dbReference type="EMBL" id="UOE20550.1"/>
    </source>
</evidence>
<dbReference type="RefSeq" id="WP_068692990.1">
    <property type="nucleotide sequence ID" value="NZ_CP063196.1"/>
</dbReference>
<dbReference type="InterPro" id="IPR021401">
    <property type="entry name" value="DUF3040"/>
</dbReference>
<sequence>MSLRENERRILAEIEDQLSTDDPDLAEVLASFDVDDYIAPEDAGGEWKPWAVCGAIAAVVVGLLVALFLAVPGPTPQEEVPAPAGSGAVTQTLTP</sequence>
<dbReference type="Pfam" id="PF11239">
    <property type="entry name" value="DUF3040"/>
    <property type="match status" value="1"/>
</dbReference>
<dbReference type="OrthoDB" id="4339071at2"/>
<proteinExistence type="predicted"/>
<dbReference type="AlphaFoldDB" id="A0A399G6L7"/>
<dbReference type="Proteomes" id="UP000265719">
    <property type="component" value="Chromosome"/>
</dbReference>
<protein>
    <submittedName>
        <fullName evidence="1">DUF3040 domain-containing protein</fullName>
    </submittedName>
</protein>
<dbReference type="KEGG" id="thao:NI17_004815"/>
<dbReference type="EMBL" id="CP063196">
    <property type="protein sequence ID" value="UOE20550.1"/>
    <property type="molecule type" value="Genomic_DNA"/>
</dbReference>
<gene>
    <name evidence="1" type="ORF">NI17_004815</name>
</gene>